<dbReference type="NCBIfam" id="TIGR02937">
    <property type="entry name" value="sigma70-ECF"/>
    <property type="match status" value="1"/>
</dbReference>
<evidence type="ECO:0000256" key="2">
    <source>
        <dbReference type="ARBA" id="ARBA00023082"/>
    </source>
</evidence>
<keyword evidence="1" id="KW-0805">Transcription regulation</keyword>
<dbReference type="GO" id="GO:0003677">
    <property type="term" value="F:DNA binding"/>
    <property type="evidence" value="ECO:0007669"/>
    <property type="project" value="UniProtKB-KW"/>
</dbReference>
<accession>U5QHJ5</accession>
<dbReference type="SUPFAM" id="SSF88659">
    <property type="entry name" value="Sigma3 and sigma4 domains of RNA polymerase sigma factors"/>
    <property type="match status" value="1"/>
</dbReference>
<sequence>MQARQVFSTYPVFDASRMRWERIPRLQRNMQIWSEQEPQASYSIEQWLLFWYGRWRRGDDPLAVEHLTCYLYEPACWAARDMQNSFRRHDELGDLVQMAITGVGRVLEHYNPERGIDLKRYAARVFKNMLNRILRERHEAEVCTDWSLLRKYSLRCLHKALQRSGYTGPALECRLSAASAFKTIYVPQRKAGSSHLQPPPNEVWLAIAGHYIYHSTPDSPSATVAQLQSWLEDCAKALRRHLIIEVSLADLSSEASRDLLDYLQPAGPTPIEQLIEQESAERRRLLHAQINAVLVDALHRLDLPLQQSLQLYYSGSLNQQQIASEFDVQQYTVSRWLHRARTKLLVAVGSWVHQNLHVSLEPNIVEGMGMNTILEDWLQLHFQPSDPGELNL</sequence>
<dbReference type="InterPro" id="IPR014284">
    <property type="entry name" value="RNA_pol_sigma-70_dom"/>
</dbReference>
<dbReference type="OrthoDB" id="527295at2"/>
<dbReference type="GO" id="GO:0016987">
    <property type="term" value="F:sigma factor activity"/>
    <property type="evidence" value="ECO:0007669"/>
    <property type="project" value="UniProtKB-KW"/>
</dbReference>
<gene>
    <name evidence="5" type="ORF">GKIL_2145</name>
</gene>
<keyword evidence="2" id="KW-0731">Sigma factor</keyword>
<dbReference type="Proteomes" id="UP000017396">
    <property type="component" value="Chromosome"/>
</dbReference>
<reference evidence="5 6" key="1">
    <citation type="journal article" date="2013" name="PLoS ONE">
        <title>Cultivation and Complete Genome Sequencing of Gloeobacter kilaueensis sp. nov., from a Lava Cave in Kilauea Caldera, Hawai'i.</title>
        <authorList>
            <person name="Saw J.H."/>
            <person name="Schatz M."/>
            <person name="Brown M.V."/>
            <person name="Kunkel D.D."/>
            <person name="Foster J.S."/>
            <person name="Shick H."/>
            <person name="Christensen S."/>
            <person name="Hou S."/>
            <person name="Wan X."/>
            <person name="Donachie S.P."/>
        </authorList>
    </citation>
    <scope>NUCLEOTIDE SEQUENCE [LARGE SCALE GENOMIC DNA]</scope>
    <source>
        <strain evidence="6">JS</strain>
    </source>
</reference>
<dbReference type="PANTHER" id="PTHR30385:SF7">
    <property type="entry name" value="RNA POLYMERASE SIGMA FACTOR FLIA"/>
    <property type="match status" value="1"/>
</dbReference>
<dbReference type="AlphaFoldDB" id="U5QHJ5"/>
<keyword evidence="3" id="KW-0238">DNA-binding</keyword>
<dbReference type="InterPro" id="IPR013325">
    <property type="entry name" value="RNA_pol_sigma_r2"/>
</dbReference>
<keyword evidence="6" id="KW-1185">Reference proteome</keyword>
<proteinExistence type="predicted"/>
<dbReference type="InterPro" id="IPR013324">
    <property type="entry name" value="RNA_pol_sigma_r3/r4-like"/>
</dbReference>
<evidence type="ECO:0000256" key="1">
    <source>
        <dbReference type="ARBA" id="ARBA00023015"/>
    </source>
</evidence>
<dbReference type="eggNOG" id="COG1595">
    <property type="taxonomic scope" value="Bacteria"/>
</dbReference>
<dbReference type="KEGG" id="glj:GKIL_2145"/>
<keyword evidence="4" id="KW-0804">Transcription</keyword>
<evidence type="ECO:0000256" key="3">
    <source>
        <dbReference type="ARBA" id="ARBA00023125"/>
    </source>
</evidence>
<dbReference type="HOGENOM" id="CLU_042265_0_0_3"/>
<dbReference type="SUPFAM" id="SSF88946">
    <property type="entry name" value="Sigma2 domain of RNA polymerase sigma factors"/>
    <property type="match status" value="1"/>
</dbReference>
<evidence type="ECO:0000313" key="6">
    <source>
        <dbReference type="Proteomes" id="UP000017396"/>
    </source>
</evidence>
<evidence type="ECO:0000256" key="4">
    <source>
        <dbReference type="ARBA" id="ARBA00023163"/>
    </source>
</evidence>
<evidence type="ECO:0000313" key="5">
    <source>
        <dbReference type="EMBL" id="AGY58391.1"/>
    </source>
</evidence>
<organism evidence="5 6">
    <name type="scientific">Gloeobacter kilaueensis (strain ATCC BAA-2537 / CCAP 1431/1 / ULC 316 / JS1)</name>
    <dbReference type="NCBI Taxonomy" id="1183438"/>
    <lineage>
        <taxon>Bacteria</taxon>
        <taxon>Bacillati</taxon>
        <taxon>Cyanobacteriota</taxon>
        <taxon>Cyanophyceae</taxon>
        <taxon>Gloeobacterales</taxon>
        <taxon>Gloeobacteraceae</taxon>
        <taxon>Gloeobacter</taxon>
    </lineage>
</organism>
<dbReference type="EMBL" id="CP003587">
    <property type="protein sequence ID" value="AGY58391.1"/>
    <property type="molecule type" value="Genomic_DNA"/>
</dbReference>
<dbReference type="PANTHER" id="PTHR30385">
    <property type="entry name" value="SIGMA FACTOR F FLAGELLAR"/>
    <property type="match status" value="1"/>
</dbReference>
<dbReference type="GO" id="GO:0006352">
    <property type="term" value="P:DNA-templated transcription initiation"/>
    <property type="evidence" value="ECO:0007669"/>
    <property type="project" value="InterPro"/>
</dbReference>
<dbReference type="STRING" id="1183438.GKIL_2145"/>
<dbReference type="Gene3D" id="1.10.10.60">
    <property type="entry name" value="Homeodomain-like"/>
    <property type="match status" value="1"/>
</dbReference>
<name>U5QHJ5_GLOK1</name>
<protein>
    <submittedName>
        <fullName evidence="5">RNA polymerase sigma factor</fullName>
    </submittedName>
</protein>